<dbReference type="Proteomes" id="UP001556170">
    <property type="component" value="Unassembled WGS sequence"/>
</dbReference>
<dbReference type="RefSeq" id="WP_367846103.1">
    <property type="nucleotide sequence ID" value="NZ_JBFOHL010000020.1"/>
</dbReference>
<dbReference type="InterPro" id="IPR053521">
    <property type="entry name" value="McjB-like"/>
</dbReference>
<keyword evidence="3" id="KW-1185">Reference proteome</keyword>
<dbReference type="Pfam" id="PF13471">
    <property type="entry name" value="Transglut_core3"/>
    <property type="match status" value="1"/>
</dbReference>
<evidence type="ECO:0000313" key="2">
    <source>
        <dbReference type="EMBL" id="MEW9625813.1"/>
    </source>
</evidence>
<comment type="caution">
    <text evidence="2">The sequence shown here is derived from an EMBL/GenBank/DDBJ whole genome shotgun (WGS) entry which is preliminary data.</text>
</comment>
<gene>
    <name evidence="2" type="ORF">ABQJ56_16435</name>
</gene>
<dbReference type="NCBIfam" id="NF033537">
    <property type="entry name" value="lasso_biosyn_B2"/>
    <property type="match status" value="1"/>
</dbReference>
<organism evidence="2 3">
    <name type="scientific">Rhodanobacter geophilus</name>
    <dbReference type="NCBI Taxonomy" id="3162488"/>
    <lineage>
        <taxon>Bacteria</taxon>
        <taxon>Pseudomonadati</taxon>
        <taxon>Pseudomonadota</taxon>
        <taxon>Gammaproteobacteria</taxon>
        <taxon>Lysobacterales</taxon>
        <taxon>Rhodanobacteraceae</taxon>
        <taxon>Rhodanobacter</taxon>
    </lineage>
</organism>
<feature type="domain" description="Microcin J25-processing protein McjB C-terminal" evidence="1">
    <location>
        <begin position="105"/>
        <end position="215"/>
    </location>
</feature>
<reference evidence="2 3" key="1">
    <citation type="submission" date="2024-06" db="EMBL/GenBank/DDBJ databases">
        <authorList>
            <person name="Woo H."/>
        </authorList>
    </citation>
    <scope>NUCLEOTIDE SEQUENCE [LARGE SCALE GENOMIC DNA]</scope>
    <source>
        <strain evidence="2 3">S2-g</strain>
    </source>
</reference>
<evidence type="ECO:0000259" key="1">
    <source>
        <dbReference type="Pfam" id="PF13471"/>
    </source>
</evidence>
<protein>
    <submittedName>
        <fullName evidence="2">Lasso peptide biosynthesis B2 protein</fullName>
    </submittedName>
</protein>
<sequence length="217" mass="24458">MPYMLRDGLSFCRVDDHPIFLDIRNDRYFRLPIRLEHPFTAYANGNWDVDVSELVERDILVWTPGPQDRIAAVKVECASRSALEQSCPAKLRPSALVEVLIATCSMHRRLRTRPLREILDSMAALRPDERSAAAAEQLLIETSAEFRLARACTPVETRCLLDSLAMVRFLARRKLHASIVFGVTSDPFSAHCWVQAGDLVLNDTVGHAKAHTPIRVI</sequence>
<accession>A0ABV3QUD5</accession>
<evidence type="ECO:0000313" key="3">
    <source>
        <dbReference type="Proteomes" id="UP001556170"/>
    </source>
</evidence>
<proteinExistence type="predicted"/>
<name>A0ABV3QUD5_9GAMM</name>
<dbReference type="InterPro" id="IPR032708">
    <property type="entry name" value="McjB_C"/>
</dbReference>
<dbReference type="EMBL" id="JBFOHL010000020">
    <property type="protein sequence ID" value="MEW9625813.1"/>
    <property type="molecule type" value="Genomic_DNA"/>
</dbReference>